<feature type="region of interest" description="Disordered" evidence="1">
    <location>
        <begin position="1"/>
        <end position="26"/>
    </location>
</feature>
<evidence type="ECO:0000313" key="3">
    <source>
        <dbReference type="Proteomes" id="UP000285146"/>
    </source>
</evidence>
<sequence length="155" mass="17259">MTIYNRRRNSLPSFLRQNDTTPLGGRATVKDSASLASALSSVNKSDMSHHQTHPMKHIHVEAPTKWCTSLDWFTESWLAKTVRYERIATASPRLGVGVIGLGLLGHHINVLPNITSLADFTPVRQSHGQYPGYRPKIVTWPLSEQDALKVTEFAA</sequence>
<dbReference type="AlphaFoldDB" id="A0A423XMV1"/>
<accession>A0A423XMV1</accession>
<dbReference type="Proteomes" id="UP000285146">
    <property type="component" value="Unassembled WGS sequence"/>
</dbReference>
<dbReference type="EMBL" id="LKEB01000002">
    <property type="protein sequence ID" value="ROW17833.1"/>
    <property type="molecule type" value="Genomic_DNA"/>
</dbReference>
<reference evidence="2 3" key="1">
    <citation type="submission" date="2015-09" db="EMBL/GenBank/DDBJ databases">
        <title>Host preference determinants of Valsa canker pathogens revealed by comparative genomics.</title>
        <authorList>
            <person name="Yin Z."/>
            <person name="Huang L."/>
        </authorList>
    </citation>
    <scope>NUCLEOTIDE SEQUENCE [LARGE SCALE GENOMIC DNA]</scope>
    <source>
        <strain evidence="2 3">SXYLt</strain>
    </source>
</reference>
<dbReference type="OrthoDB" id="4793569at2759"/>
<gene>
    <name evidence="2" type="ORF">VPNG_00745</name>
</gene>
<proteinExistence type="predicted"/>
<name>A0A423XMV1_9PEZI</name>
<feature type="compositionally biased region" description="Polar residues" evidence="1">
    <location>
        <begin position="10"/>
        <end position="21"/>
    </location>
</feature>
<comment type="caution">
    <text evidence="2">The sequence shown here is derived from an EMBL/GenBank/DDBJ whole genome shotgun (WGS) entry which is preliminary data.</text>
</comment>
<keyword evidence="3" id="KW-1185">Reference proteome</keyword>
<evidence type="ECO:0000256" key="1">
    <source>
        <dbReference type="SAM" id="MobiDB-lite"/>
    </source>
</evidence>
<organism evidence="2 3">
    <name type="scientific">Cytospora leucostoma</name>
    <dbReference type="NCBI Taxonomy" id="1230097"/>
    <lineage>
        <taxon>Eukaryota</taxon>
        <taxon>Fungi</taxon>
        <taxon>Dikarya</taxon>
        <taxon>Ascomycota</taxon>
        <taxon>Pezizomycotina</taxon>
        <taxon>Sordariomycetes</taxon>
        <taxon>Sordariomycetidae</taxon>
        <taxon>Diaporthales</taxon>
        <taxon>Cytosporaceae</taxon>
        <taxon>Cytospora</taxon>
    </lineage>
</organism>
<evidence type="ECO:0000313" key="2">
    <source>
        <dbReference type="EMBL" id="ROW17833.1"/>
    </source>
</evidence>
<protein>
    <submittedName>
        <fullName evidence="2">Uncharacterized protein</fullName>
    </submittedName>
</protein>
<dbReference type="InParanoid" id="A0A423XMV1"/>